<dbReference type="GO" id="GO:0005886">
    <property type="term" value="C:plasma membrane"/>
    <property type="evidence" value="ECO:0007669"/>
    <property type="project" value="UniProtKB-SubCell"/>
</dbReference>
<comment type="subcellular location">
    <subcellularLocation>
        <location evidence="1 6">Cell membrane</location>
        <topology evidence="1 6">Multi-pass membrane protein</topology>
    </subcellularLocation>
</comment>
<keyword evidence="6" id="KW-0807">Transducer</keyword>
<evidence type="ECO:0000313" key="7">
    <source>
        <dbReference type="EnsemblMetazoa" id="AATE013901-PA.1"/>
    </source>
</evidence>
<evidence type="ECO:0000256" key="3">
    <source>
        <dbReference type="ARBA" id="ARBA00022692"/>
    </source>
</evidence>
<comment type="similarity">
    <text evidence="6">Belongs to the insect chemoreceptor superfamily. Gustatory receptor (GR) family.</text>
</comment>
<dbReference type="STRING" id="41427.A0A182J9G8"/>
<evidence type="ECO:0000256" key="1">
    <source>
        <dbReference type="ARBA" id="ARBA00004651"/>
    </source>
</evidence>
<organism evidence="7">
    <name type="scientific">Anopheles atroparvus</name>
    <name type="common">European mosquito</name>
    <dbReference type="NCBI Taxonomy" id="41427"/>
    <lineage>
        <taxon>Eukaryota</taxon>
        <taxon>Metazoa</taxon>
        <taxon>Ecdysozoa</taxon>
        <taxon>Arthropoda</taxon>
        <taxon>Hexapoda</taxon>
        <taxon>Insecta</taxon>
        <taxon>Pterygota</taxon>
        <taxon>Neoptera</taxon>
        <taxon>Endopterygota</taxon>
        <taxon>Diptera</taxon>
        <taxon>Nematocera</taxon>
        <taxon>Culicoidea</taxon>
        <taxon>Culicidae</taxon>
        <taxon>Anophelinae</taxon>
        <taxon>Anopheles</taxon>
    </lineage>
</organism>
<keyword evidence="4 6" id="KW-1133">Transmembrane helix</keyword>
<evidence type="ECO:0000256" key="4">
    <source>
        <dbReference type="ARBA" id="ARBA00022989"/>
    </source>
</evidence>
<comment type="caution">
    <text evidence="6">Lacks conserved residue(s) required for the propagation of feature annotation.</text>
</comment>
<evidence type="ECO:0000256" key="6">
    <source>
        <dbReference type="RuleBase" id="RU363108"/>
    </source>
</evidence>
<feature type="transmembrane region" description="Helical" evidence="6">
    <location>
        <begin position="236"/>
        <end position="255"/>
    </location>
</feature>
<feature type="transmembrane region" description="Helical" evidence="6">
    <location>
        <begin position="152"/>
        <end position="171"/>
    </location>
</feature>
<dbReference type="EnsemblMetazoa" id="AATE013901-RA">
    <property type="protein sequence ID" value="AATE013901-PA.1"/>
    <property type="gene ID" value="AATE013901"/>
</dbReference>
<accession>A0A182J9G8</accession>
<feature type="transmembrane region" description="Helical" evidence="6">
    <location>
        <begin position="113"/>
        <end position="132"/>
    </location>
</feature>
<dbReference type="Pfam" id="PF08395">
    <property type="entry name" value="7tm_7"/>
    <property type="match status" value="2"/>
</dbReference>
<keyword evidence="5 6" id="KW-0472">Membrane</keyword>
<proteinExistence type="inferred from homology"/>
<keyword evidence="6" id="KW-0675">Receptor</keyword>
<dbReference type="GO" id="GO:0050909">
    <property type="term" value="P:sensory perception of taste"/>
    <property type="evidence" value="ECO:0007669"/>
    <property type="project" value="InterPro"/>
</dbReference>
<sequence length="493" mass="57867">MFFIDLLKVHLQQLHYRLAELASYMAELQTIPQGSPQYRKVYTRSVDRLLHLKTVYGQLWDINDAINRSFGWSQICNFTANFVDLSCDLYWFYMILVGLHWYIPKVDSTSRCWTVFCVALNFCFVTGLFYWIYQHPKKVLFSDTTQGFLVDYCKFILMVLVYNSLLLENWFNVGKLRKVWMELDQIRIHCIPSSKWSSQQRRHFIIVGSFLAHLSWWELSYAYAIAHTERSRIFTIVFWVLFMLLHLRQLQILLYTDLMGFCLKQINEQLRWMIELSKGASNYGGARSDGQICTQMAKLMDAFARVERLLGLLNRAFGYSFTIIKLITHVYLLADTYWIVYGILSGNVFEGLYLECCLWSKVICLVVNLHSNERIRRECVRMRELLHCVDLGWQLRCDTGYQMVHNFLLKLEVCQPLTLTAMGLFKMEYGIMMELRRTAERHEQKQLDAKPPSGLPQDDTSGTRQLPKRPVHPAQALVERASSNVSVFGKKLM</sequence>
<dbReference type="GO" id="GO:0007165">
    <property type="term" value="P:signal transduction"/>
    <property type="evidence" value="ECO:0007669"/>
    <property type="project" value="UniProtKB-KW"/>
</dbReference>
<evidence type="ECO:0000256" key="5">
    <source>
        <dbReference type="ARBA" id="ARBA00023136"/>
    </source>
</evidence>
<comment type="function">
    <text evidence="6">Gustatory receptor which mediates acceptance or avoidance behavior, depending on its substrates.</text>
</comment>
<keyword evidence="2 6" id="KW-1003">Cell membrane</keyword>
<feature type="transmembrane region" description="Helical" evidence="6">
    <location>
        <begin position="89"/>
        <end position="106"/>
    </location>
</feature>
<reference evidence="7" key="1">
    <citation type="submission" date="2022-08" db="UniProtKB">
        <authorList>
            <consortium name="EnsemblMetazoa"/>
        </authorList>
    </citation>
    <scope>IDENTIFICATION</scope>
    <source>
        <strain evidence="7">EBRO</strain>
    </source>
</reference>
<name>A0A182J9G8_ANOAO</name>
<protein>
    <recommendedName>
        <fullName evidence="6">Gustatory receptor</fullName>
    </recommendedName>
</protein>
<dbReference type="VEuPathDB" id="VectorBase:AATE013901"/>
<keyword evidence="3 6" id="KW-0812">Transmembrane</keyword>
<evidence type="ECO:0000256" key="2">
    <source>
        <dbReference type="ARBA" id="ARBA00022475"/>
    </source>
</evidence>
<dbReference type="AlphaFoldDB" id="A0A182J9G8"/>
<dbReference type="InterPro" id="IPR013604">
    <property type="entry name" value="7TM_chemorcpt"/>
</dbReference>